<feature type="binding site" evidence="9">
    <location>
        <position position="97"/>
    </location>
    <ligand>
        <name>Mg(2+)</name>
        <dbReference type="ChEBI" id="CHEBI:18420"/>
        <label>1</label>
    </ligand>
</feature>
<feature type="binding site" evidence="9">
    <location>
        <position position="246"/>
    </location>
    <ligand>
        <name>Mg(2+)</name>
        <dbReference type="ChEBI" id="CHEBI:18420"/>
        <label>2</label>
    </ligand>
</feature>
<keyword evidence="9" id="KW-0479">Metal-binding</keyword>
<comment type="caution">
    <text evidence="12">The sequence shown here is derived from an EMBL/GenBank/DDBJ whole genome shotgun (WGS) entry which is preliminary data.</text>
</comment>
<evidence type="ECO:0000256" key="4">
    <source>
        <dbReference type="ARBA" id="ARBA00022679"/>
    </source>
</evidence>
<feature type="binding site" evidence="9">
    <location>
        <position position="85"/>
    </location>
    <ligand>
        <name>5-phospho-alpha-D-ribose 1-diphosphate</name>
        <dbReference type="ChEBI" id="CHEBI:58017"/>
    </ligand>
</feature>
<evidence type="ECO:0000313" key="12">
    <source>
        <dbReference type="EMBL" id="MBB5316836.1"/>
    </source>
</evidence>
<evidence type="ECO:0000256" key="8">
    <source>
        <dbReference type="ARBA" id="ARBA00061188"/>
    </source>
</evidence>
<feature type="binding site" evidence="9">
    <location>
        <position position="128"/>
    </location>
    <ligand>
        <name>5-phospho-alpha-D-ribose 1-diphosphate</name>
        <dbReference type="ChEBI" id="CHEBI:58017"/>
    </ligand>
</feature>
<feature type="binding site" evidence="9">
    <location>
        <position position="174"/>
    </location>
    <ligand>
        <name>anthranilate</name>
        <dbReference type="ChEBI" id="CHEBI:16567"/>
        <label>2</label>
    </ligand>
</feature>
<evidence type="ECO:0000259" key="11">
    <source>
        <dbReference type="Pfam" id="PF02885"/>
    </source>
</evidence>
<dbReference type="FunFam" id="3.40.1030.10:FF:000002">
    <property type="entry name" value="Anthranilate phosphoribosyltransferase"/>
    <property type="match status" value="1"/>
</dbReference>
<sequence length="352" mass="36364">MPPQPHLKQILEARSTLTREQARDLMQQILSGQLTDLEIAALLGALAARGETASEIAGFVDVMRTAVTPIPLTDAERKNLVDTCGTGGDASGTFNISTAAALVAAATPDANLMVAKHGNRAITSQTGSADVLEALGIPVDLTPDQAATTLRTHHFAFLHAPSLHPAMKAVMPVRRALGVRTVFNILGPLTNPAGASAQVMGVYSAHLVPIVAEAMCLLGTHHAFVVHGSTLREKGPAGSPDGSLDEISISGPTQLAEVHHGAITIATITPEDLGLQRSPIETLQGGDAQTNAAILTAIFSGEQGPRRDIVLLNAAAVLVAADLALDLPNGIALAAKNIDSGAVTRLIANLRT</sequence>
<feature type="binding site" evidence="9">
    <location>
        <position position="246"/>
    </location>
    <ligand>
        <name>Mg(2+)</name>
        <dbReference type="ChEBI" id="CHEBI:18420"/>
        <label>1</label>
    </ligand>
</feature>
<comment type="catalytic activity">
    <reaction evidence="7 9">
        <text>N-(5-phospho-beta-D-ribosyl)anthranilate + diphosphate = 5-phospho-alpha-D-ribose 1-diphosphate + anthranilate</text>
        <dbReference type="Rhea" id="RHEA:11768"/>
        <dbReference type="ChEBI" id="CHEBI:16567"/>
        <dbReference type="ChEBI" id="CHEBI:18277"/>
        <dbReference type="ChEBI" id="CHEBI:33019"/>
        <dbReference type="ChEBI" id="CHEBI:58017"/>
        <dbReference type="EC" id="2.4.2.18"/>
    </reaction>
</comment>
<dbReference type="GO" id="GO:0000287">
    <property type="term" value="F:magnesium ion binding"/>
    <property type="evidence" value="ECO:0007669"/>
    <property type="project" value="UniProtKB-UniRule"/>
</dbReference>
<dbReference type="InterPro" id="IPR000312">
    <property type="entry name" value="Glycosyl_Trfase_fam3"/>
</dbReference>
<feature type="binding site" evidence="9">
    <location>
        <begin position="116"/>
        <end position="124"/>
    </location>
    <ligand>
        <name>5-phospho-alpha-D-ribose 1-diphosphate</name>
        <dbReference type="ChEBI" id="CHEBI:58017"/>
    </ligand>
</feature>
<dbReference type="HAMAP" id="MF_00211">
    <property type="entry name" value="TrpD"/>
    <property type="match status" value="1"/>
</dbReference>
<evidence type="ECO:0000256" key="1">
    <source>
        <dbReference type="ARBA" id="ARBA00004907"/>
    </source>
</evidence>
<comment type="cofactor">
    <cofactor evidence="9">
        <name>Mg(2+)</name>
        <dbReference type="ChEBI" id="CHEBI:18420"/>
    </cofactor>
    <text evidence="9">Binds 2 magnesium ions per monomer.</text>
</comment>
<dbReference type="Gene3D" id="3.40.1030.10">
    <property type="entry name" value="Nucleoside phosphorylase/phosphoribosyltransferase catalytic domain"/>
    <property type="match status" value="1"/>
</dbReference>
<dbReference type="SUPFAM" id="SSF47648">
    <property type="entry name" value="Nucleoside phosphorylase/phosphoribosyltransferase N-terminal domain"/>
    <property type="match status" value="1"/>
</dbReference>
<dbReference type="InterPro" id="IPR005940">
    <property type="entry name" value="Anthranilate_Pribosyl_Tfrase"/>
</dbReference>
<dbReference type="InterPro" id="IPR035902">
    <property type="entry name" value="Nuc_phospho_transferase"/>
</dbReference>
<dbReference type="InterPro" id="IPR017459">
    <property type="entry name" value="Glycosyl_Trfase_fam3_N_dom"/>
</dbReference>
<protein>
    <recommendedName>
        <fullName evidence="9">Anthranilate phosphoribosyltransferase</fullName>
        <ecNumber evidence="9">2.4.2.18</ecNumber>
    </recommendedName>
</protein>
<evidence type="ECO:0000256" key="3">
    <source>
        <dbReference type="ARBA" id="ARBA00022676"/>
    </source>
</evidence>
<dbReference type="EMBL" id="JACHDY010000002">
    <property type="protein sequence ID" value="MBB5316836.1"/>
    <property type="molecule type" value="Genomic_DNA"/>
</dbReference>
<dbReference type="GO" id="GO:0000162">
    <property type="term" value="P:L-tryptophan biosynthetic process"/>
    <property type="evidence" value="ECO:0007669"/>
    <property type="project" value="UniProtKB-UniRule"/>
</dbReference>
<comment type="function">
    <text evidence="9">Catalyzes the transfer of the phosphoribosyl group of 5-phosphorylribose-1-pyrophosphate (PRPP) to anthranilate to yield N-(5'-phosphoribosyl)-anthranilate (PRA).</text>
</comment>
<feature type="domain" description="Glycosyl transferase family 3" evidence="10">
    <location>
        <begin position="78"/>
        <end position="342"/>
    </location>
</feature>
<comment type="caution">
    <text evidence="9">Lacks conserved residue(s) required for the propagation of feature annotation.</text>
</comment>
<feature type="binding site" evidence="9">
    <location>
        <position position="85"/>
    </location>
    <ligand>
        <name>anthranilate</name>
        <dbReference type="ChEBI" id="CHEBI:16567"/>
        <label>1</label>
    </ligand>
</feature>
<gene>
    <name evidence="9" type="primary">trpD</name>
    <name evidence="12" type="ORF">HDF09_001505</name>
</gene>
<keyword evidence="3 9" id="KW-0328">Glycosyltransferase</keyword>
<proteinExistence type="inferred from homology"/>
<dbReference type="NCBIfam" id="TIGR01245">
    <property type="entry name" value="trpD"/>
    <property type="match status" value="1"/>
</dbReference>
<dbReference type="PANTHER" id="PTHR43285:SF2">
    <property type="entry name" value="ANTHRANILATE PHOSPHORIBOSYLTRANSFERASE"/>
    <property type="match status" value="1"/>
</dbReference>
<dbReference type="GO" id="GO:0005829">
    <property type="term" value="C:cytosol"/>
    <property type="evidence" value="ECO:0007669"/>
    <property type="project" value="TreeGrafter"/>
</dbReference>
<reference evidence="12" key="1">
    <citation type="submission" date="2020-08" db="EMBL/GenBank/DDBJ databases">
        <title>Genomic Encyclopedia of Type Strains, Phase IV (KMG-V): Genome sequencing to study the core and pangenomes of soil and plant-associated prokaryotes.</title>
        <authorList>
            <person name="Whitman W."/>
        </authorList>
    </citation>
    <scope>NUCLEOTIDE SEQUENCE [LARGE SCALE GENOMIC DNA]</scope>
    <source>
        <strain evidence="12">M8UP27</strain>
    </source>
</reference>
<feature type="domain" description="Glycosyl transferase family 3 N-terminal" evidence="11">
    <location>
        <begin position="6"/>
        <end position="65"/>
    </location>
</feature>
<accession>A0A7W8IIA1</accession>
<dbReference type="AlphaFoldDB" id="A0A7W8IIA1"/>
<dbReference type="Pfam" id="PF00591">
    <property type="entry name" value="Glycos_transf_3"/>
    <property type="match status" value="1"/>
</dbReference>
<evidence type="ECO:0000313" key="13">
    <source>
        <dbReference type="Proteomes" id="UP000568106"/>
    </source>
</evidence>
<evidence type="ECO:0000259" key="10">
    <source>
        <dbReference type="Pfam" id="PF00591"/>
    </source>
</evidence>
<keyword evidence="13" id="KW-1185">Reference proteome</keyword>
<keyword evidence="6 9" id="KW-0057">Aromatic amino acid biosynthesis</keyword>
<dbReference type="UniPathway" id="UPA00035">
    <property type="reaction ID" value="UER00041"/>
</dbReference>
<evidence type="ECO:0000256" key="7">
    <source>
        <dbReference type="ARBA" id="ARBA00052328"/>
    </source>
</evidence>
<keyword evidence="5 9" id="KW-0822">Tryptophan biosynthesis</keyword>
<dbReference type="InterPro" id="IPR036320">
    <property type="entry name" value="Glycosyl_Trfase_fam3_N_dom_sf"/>
</dbReference>
<dbReference type="SUPFAM" id="SSF52418">
    <property type="entry name" value="Nucleoside phosphorylase/phosphoribosyltransferase catalytic domain"/>
    <property type="match status" value="1"/>
</dbReference>
<evidence type="ECO:0000256" key="2">
    <source>
        <dbReference type="ARBA" id="ARBA00022605"/>
    </source>
</evidence>
<dbReference type="Pfam" id="PF02885">
    <property type="entry name" value="Glycos_trans_3N"/>
    <property type="match status" value="1"/>
</dbReference>
<comment type="subunit">
    <text evidence="9">Homodimer.</text>
</comment>
<dbReference type="Gene3D" id="1.20.970.10">
    <property type="entry name" value="Transferase, Pyrimidine Nucleoside Phosphorylase, Chain C"/>
    <property type="match status" value="1"/>
</dbReference>
<comment type="pathway">
    <text evidence="1 9">Amino-acid biosynthesis; L-tryptophan biosynthesis; L-tryptophan from chorismate: step 2/5.</text>
</comment>
<evidence type="ECO:0000256" key="5">
    <source>
        <dbReference type="ARBA" id="ARBA00022822"/>
    </source>
</evidence>
<feature type="binding site" evidence="9">
    <location>
        <position position="245"/>
    </location>
    <ligand>
        <name>Mg(2+)</name>
        <dbReference type="ChEBI" id="CHEBI:18420"/>
        <label>2</label>
    </ligand>
</feature>
<feature type="binding site" evidence="9">
    <location>
        <begin position="95"/>
        <end position="98"/>
    </location>
    <ligand>
        <name>5-phospho-alpha-D-ribose 1-diphosphate</name>
        <dbReference type="ChEBI" id="CHEBI:58017"/>
    </ligand>
</feature>
<comment type="similarity">
    <text evidence="9">Belongs to the anthranilate phosphoribosyltransferase family.</text>
</comment>
<keyword evidence="9" id="KW-0460">Magnesium</keyword>
<feature type="binding site" evidence="9">
    <location>
        <position position="119"/>
    </location>
    <ligand>
        <name>anthranilate</name>
        <dbReference type="ChEBI" id="CHEBI:16567"/>
        <label>1</label>
    </ligand>
</feature>
<comment type="similarity">
    <text evidence="8">In the C-terminal section; belongs to the anthranilate phosphoribosyltransferase family.</text>
</comment>
<dbReference type="GO" id="GO:0004048">
    <property type="term" value="F:anthranilate phosphoribosyltransferase activity"/>
    <property type="evidence" value="ECO:0007669"/>
    <property type="project" value="UniProtKB-UniRule"/>
</dbReference>
<feature type="binding site" evidence="9">
    <location>
        <position position="93"/>
    </location>
    <ligand>
        <name>5-phospho-alpha-D-ribose 1-diphosphate</name>
        <dbReference type="ChEBI" id="CHEBI:58017"/>
    </ligand>
</feature>
<feature type="binding site" evidence="9">
    <location>
        <begin position="88"/>
        <end position="89"/>
    </location>
    <ligand>
        <name>5-phospho-alpha-D-ribose 1-diphosphate</name>
        <dbReference type="ChEBI" id="CHEBI:58017"/>
    </ligand>
</feature>
<organism evidence="12 13">
    <name type="scientific">Tunturiibacter empetritectus</name>
    <dbReference type="NCBI Taxonomy" id="3069691"/>
    <lineage>
        <taxon>Bacteria</taxon>
        <taxon>Pseudomonadati</taxon>
        <taxon>Acidobacteriota</taxon>
        <taxon>Terriglobia</taxon>
        <taxon>Terriglobales</taxon>
        <taxon>Acidobacteriaceae</taxon>
        <taxon>Tunturiibacter</taxon>
    </lineage>
</organism>
<evidence type="ECO:0000256" key="9">
    <source>
        <dbReference type="HAMAP-Rule" id="MF_00211"/>
    </source>
</evidence>
<dbReference type="Proteomes" id="UP000568106">
    <property type="component" value="Unassembled WGS sequence"/>
</dbReference>
<keyword evidence="4 9" id="KW-0808">Transferase</keyword>
<dbReference type="PANTHER" id="PTHR43285">
    <property type="entry name" value="ANTHRANILATE PHOSPHORIBOSYLTRANSFERASE"/>
    <property type="match status" value="1"/>
</dbReference>
<name>A0A7W8IIA1_9BACT</name>
<dbReference type="EC" id="2.4.2.18" evidence="9"/>
<evidence type="ECO:0000256" key="6">
    <source>
        <dbReference type="ARBA" id="ARBA00023141"/>
    </source>
</evidence>
<keyword evidence="2 9" id="KW-0028">Amino-acid biosynthesis</keyword>